<keyword evidence="5" id="KW-0347">Helicase</keyword>
<dbReference type="GO" id="GO:0005524">
    <property type="term" value="F:ATP binding"/>
    <property type="evidence" value="ECO:0007669"/>
    <property type="project" value="UniProtKB-KW"/>
</dbReference>
<evidence type="ECO:0000313" key="11">
    <source>
        <dbReference type="Proteomes" id="UP000401081"/>
    </source>
</evidence>
<dbReference type="SUPFAM" id="SSF52540">
    <property type="entry name" value="P-loop containing nucleoside triphosphate hydrolases"/>
    <property type="match status" value="1"/>
</dbReference>
<dbReference type="PANTHER" id="PTHR30591">
    <property type="entry name" value="RECBCD ENZYME SUBUNIT RECC"/>
    <property type="match status" value="1"/>
</dbReference>
<dbReference type="Gene3D" id="3.40.50.300">
    <property type="entry name" value="P-loop containing nucleotide triphosphate hydrolases"/>
    <property type="match status" value="1"/>
</dbReference>
<dbReference type="Proteomes" id="UP000401081">
    <property type="component" value="Unassembled WGS sequence"/>
</dbReference>
<dbReference type="GO" id="GO:0008854">
    <property type="term" value="F:exodeoxyribonuclease V activity"/>
    <property type="evidence" value="ECO:0007669"/>
    <property type="project" value="UniProtKB-EC"/>
</dbReference>
<evidence type="ECO:0000256" key="9">
    <source>
        <dbReference type="ARBA" id="ARBA00023204"/>
    </source>
</evidence>
<dbReference type="GO" id="GO:0004386">
    <property type="term" value="F:helicase activity"/>
    <property type="evidence" value="ECO:0007669"/>
    <property type="project" value="UniProtKB-KW"/>
</dbReference>
<gene>
    <name evidence="10" type="primary">recC_2</name>
    <name evidence="10" type="ORF">NCTC12993_02524</name>
</gene>
<dbReference type="AlphaFoldDB" id="A0A485B3F3"/>
<evidence type="ECO:0000256" key="6">
    <source>
        <dbReference type="ARBA" id="ARBA00022839"/>
    </source>
</evidence>
<dbReference type="PANTHER" id="PTHR30591:SF1">
    <property type="entry name" value="RECBCD ENZYME SUBUNIT RECC"/>
    <property type="match status" value="1"/>
</dbReference>
<evidence type="ECO:0000256" key="5">
    <source>
        <dbReference type="ARBA" id="ARBA00022806"/>
    </source>
</evidence>
<dbReference type="EMBL" id="CAADJD010000018">
    <property type="protein sequence ID" value="VFS63209.1"/>
    <property type="molecule type" value="Genomic_DNA"/>
</dbReference>
<reference evidence="10 11" key="1">
    <citation type="submission" date="2019-03" db="EMBL/GenBank/DDBJ databases">
        <authorList>
            <consortium name="Pathogen Informatics"/>
        </authorList>
    </citation>
    <scope>NUCLEOTIDE SEQUENCE [LARGE SCALE GENOMIC DNA]</scope>
    <source>
        <strain evidence="10 11">NCTC12993</strain>
    </source>
</reference>
<keyword evidence="3" id="KW-0227">DNA damage</keyword>
<keyword evidence="8" id="KW-0238">DNA-binding</keyword>
<evidence type="ECO:0000256" key="2">
    <source>
        <dbReference type="ARBA" id="ARBA00022741"/>
    </source>
</evidence>
<evidence type="ECO:0000256" key="8">
    <source>
        <dbReference type="ARBA" id="ARBA00023125"/>
    </source>
</evidence>
<name>A0A485B3F3_KLUCR</name>
<keyword evidence="4 10" id="KW-0378">Hydrolase</keyword>
<organism evidence="10 11">
    <name type="scientific">Kluyvera cryocrescens</name>
    <name type="common">Kluyvera citrophila</name>
    <dbReference type="NCBI Taxonomy" id="580"/>
    <lineage>
        <taxon>Bacteria</taxon>
        <taxon>Pseudomonadati</taxon>
        <taxon>Pseudomonadota</taxon>
        <taxon>Gammaproteobacteria</taxon>
        <taxon>Enterobacterales</taxon>
        <taxon>Enterobacteriaceae</taxon>
        <taxon>Kluyvera</taxon>
    </lineage>
</organism>
<protein>
    <submittedName>
        <fullName evidence="10">Exodeoxyribonuclease V gamma chain</fullName>
        <ecNumber evidence="10">3.1.11.5</ecNumber>
    </submittedName>
</protein>
<keyword evidence="7" id="KW-0067">ATP-binding</keyword>
<evidence type="ECO:0000256" key="3">
    <source>
        <dbReference type="ARBA" id="ARBA00022763"/>
    </source>
</evidence>
<evidence type="ECO:0000256" key="1">
    <source>
        <dbReference type="ARBA" id="ARBA00022722"/>
    </source>
</evidence>
<proteinExistence type="predicted"/>
<sequence>MSQKPVRGDRSRRDDDRYLFLEAMMSAEKALYISYIGRSIQDNSERYPSVLVQELLDYIGQSHCLVGDEGLNCDESEQRVKEHIMHQHSRMPFDAENYRADERQSYAHEWLAAASQQGEAHADFIQPLEPFGTHHAAAGTTTALLASSGAGVLPAPITG</sequence>
<accession>A0A485B3F3</accession>
<keyword evidence="6" id="KW-0269">Exonuclease</keyword>
<keyword evidence="9" id="KW-0234">DNA repair</keyword>
<dbReference type="GO" id="GO:0006310">
    <property type="term" value="P:DNA recombination"/>
    <property type="evidence" value="ECO:0007669"/>
    <property type="project" value="TreeGrafter"/>
</dbReference>
<dbReference type="InterPro" id="IPR027417">
    <property type="entry name" value="P-loop_NTPase"/>
</dbReference>
<keyword evidence="2" id="KW-0547">Nucleotide-binding</keyword>
<evidence type="ECO:0000256" key="4">
    <source>
        <dbReference type="ARBA" id="ARBA00022801"/>
    </source>
</evidence>
<dbReference type="GO" id="GO:0006281">
    <property type="term" value="P:DNA repair"/>
    <property type="evidence" value="ECO:0007669"/>
    <property type="project" value="UniProtKB-KW"/>
</dbReference>
<dbReference type="GO" id="GO:0003677">
    <property type="term" value="F:DNA binding"/>
    <property type="evidence" value="ECO:0007669"/>
    <property type="project" value="UniProtKB-KW"/>
</dbReference>
<keyword evidence="11" id="KW-1185">Reference proteome</keyword>
<evidence type="ECO:0000256" key="7">
    <source>
        <dbReference type="ARBA" id="ARBA00022840"/>
    </source>
</evidence>
<evidence type="ECO:0000313" key="10">
    <source>
        <dbReference type="EMBL" id="VFS63209.1"/>
    </source>
</evidence>
<keyword evidence="1" id="KW-0540">Nuclease</keyword>
<dbReference type="EC" id="3.1.11.5" evidence="10"/>